<proteinExistence type="predicted"/>
<dbReference type="RefSeq" id="WP_073310444.1">
    <property type="nucleotide sequence ID" value="NZ_FQZI01000003.1"/>
</dbReference>
<dbReference type="EMBL" id="FQZI01000003">
    <property type="protein sequence ID" value="SHI82972.1"/>
    <property type="molecule type" value="Genomic_DNA"/>
</dbReference>
<evidence type="ECO:0000313" key="3">
    <source>
        <dbReference type="Proteomes" id="UP000184488"/>
    </source>
</evidence>
<organism evidence="2 3">
    <name type="scientific">Flavobacterium terrae</name>
    <dbReference type="NCBI Taxonomy" id="415425"/>
    <lineage>
        <taxon>Bacteria</taxon>
        <taxon>Pseudomonadati</taxon>
        <taxon>Bacteroidota</taxon>
        <taxon>Flavobacteriia</taxon>
        <taxon>Flavobacteriales</taxon>
        <taxon>Flavobacteriaceae</taxon>
        <taxon>Flavobacterium</taxon>
    </lineage>
</organism>
<sequence>MNLKRILSYFIPIKEYEIDSEINKSLEVTWNNGQLVLDSKNTNFSYGSLQRVMRIGLAHIGSDLVKNYKSALILGVAGGSVIKTLKEEFDFTGNITGIELDKKTIEIANTYFGLDKYTNVNIINDDAENYVIKTKDKYDLIIIDVFQDSIMPDFLFEETFINKLKFILVSRGSILFNTIAERSIDYERNKKLELDLKNQFSYVKKIIKVEGNNELFIIRDEIIF</sequence>
<dbReference type="CDD" id="cd02440">
    <property type="entry name" value="AdoMet_MTases"/>
    <property type="match status" value="1"/>
</dbReference>
<dbReference type="InterPro" id="IPR029063">
    <property type="entry name" value="SAM-dependent_MTases_sf"/>
</dbReference>
<reference evidence="3" key="1">
    <citation type="submission" date="2016-11" db="EMBL/GenBank/DDBJ databases">
        <authorList>
            <person name="Varghese N."/>
            <person name="Submissions S."/>
        </authorList>
    </citation>
    <scope>NUCLEOTIDE SEQUENCE [LARGE SCALE GENOMIC DNA]</scope>
    <source>
        <strain evidence="3">DSM 18829</strain>
    </source>
</reference>
<dbReference type="Gene3D" id="3.40.50.150">
    <property type="entry name" value="Vaccinia Virus protein VP39"/>
    <property type="match status" value="1"/>
</dbReference>
<dbReference type="GO" id="GO:0006596">
    <property type="term" value="P:polyamine biosynthetic process"/>
    <property type="evidence" value="ECO:0007669"/>
    <property type="project" value="UniProtKB-KW"/>
</dbReference>
<gene>
    <name evidence="2" type="ORF">SAMN05444363_1698</name>
</gene>
<evidence type="ECO:0000256" key="1">
    <source>
        <dbReference type="ARBA" id="ARBA00023115"/>
    </source>
</evidence>
<accession>A0A1M6EBW5</accession>
<keyword evidence="3" id="KW-1185">Reference proteome</keyword>
<keyword evidence="1" id="KW-0620">Polyamine biosynthesis</keyword>
<protein>
    <submittedName>
        <fullName evidence="2">Spermine/spermidine synthase</fullName>
    </submittedName>
</protein>
<dbReference type="PANTHER" id="PTHR43317">
    <property type="entry name" value="THERMOSPERMINE SYNTHASE ACAULIS5"/>
    <property type="match status" value="1"/>
</dbReference>
<evidence type="ECO:0000313" key="2">
    <source>
        <dbReference type="EMBL" id="SHI82972.1"/>
    </source>
</evidence>
<dbReference type="OrthoDB" id="650847at2"/>
<dbReference type="Proteomes" id="UP000184488">
    <property type="component" value="Unassembled WGS sequence"/>
</dbReference>
<dbReference type="PANTHER" id="PTHR43317:SF1">
    <property type="entry name" value="THERMOSPERMINE SYNTHASE ACAULIS5"/>
    <property type="match status" value="1"/>
</dbReference>
<name>A0A1M6EBW5_9FLAO</name>
<dbReference type="SUPFAM" id="SSF53335">
    <property type="entry name" value="S-adenosyl-L-methionine-dependent methyltransferases"/>
    <property type="match status" value="1"/>
</dbReference>
<dbReference type="AlphaFoldDB" id="A0A1M6EBW5"/>
<dbReference type="STRING" id="415425.SAMN05444363_1698"/>
<dbReference type="Pfam" id="PF01564">
    <property type="entry name" value="Spermine_synth"/>
    <property type="match status" value="1"/>
</dbReference>